<evidence type="ECO:0000256" key="1">
    <source>
        <dbReference type="ARBA" id="ARBA00001946"/>
    </source>
</evidence>
<dbReference type="Pfam" id="PF17849">
    <property type="entry name" value="OB_Dis3"/>
    <property type="match status" value="1"/>
</dbReference>
<dbReference type="Gene3D" id="2.40.50.690">
    <property type="match status" value="1"/>
</dbReference>
<evidence type="ECO:0000256" key="2">
    <source>
        <dbReference type="ARBA" id="ARBA00016366"/>
    </source>
</evidence>
<dbReference type="InterPro" id="IPR001900">
    <property type="entry name" value="RNase_II/R"/>
</dbReference>
<evidence type="ECO:0000313" key="7">
    <source>
        <dbReference type="EMBL" id="CAD8461687.1"/>
    </source>
</evidence>
<name>A0A7S0H612_9EUKA</name>
<feature type="domain" description="RNB" evidence="6">
    <location>
        <begin position="356"/>
        <end position="752"/>
    </location>
</feature>
<dbReference type="EMBL" id="HBEM01030316">
    <property type="protein sequence ID" value="CAD8461687.1"/>
    <property type="molecule type" value="Transcribed_RNA"/>
</dbReference>
<keyword evidence="3" id="KW-0460">Magnesium</keyword>
<protein>
    <recommendedName>
        <fullName evidence="2">DIS3-like exonuclease 1</fullName>
    </recommendedName>
</protein>
<dbReference type="GO" id="GO:0000175">
    <property type="term" value="F:3'-5'-RNA exonuclease activity"/>
    <property type="evidence" value="ECO:0007669"/>
    <property type="project" value="TreeGrafter"/>
</dbReference>
<comment type="cofactor">
    <cofactor evidence="1">
        <name>Mg(2+)</name>
        <dbReference type="ChEBI" id="CHEBI:18420"/>
    </cofactor>
</comment>
<dbReference type="InterPro" id="IPR050180">
    <property type="entry name" value="RNR_Ribonuclease"/>
</dbReference>
<dbReference type="SUPFAM" id="SSF50249">
    <property type="entry name" value="Nucleic acid-binding proteins"/>
    <property type="match status" value="2"/>
</dbReference>
<sequence>MANYITKWQVHSPQVWRCYQEVLEVEESDRKRAELAKKEILTLTESSSVISNEGKELKTALSLVVGASTRAQALRDREAAAYAPHSTIERLETLRKKGEAFAGKLQVSRFNPQNEATIQLKQRDRQRLARRLGREVISGEVWVFGFEARNRAIDGDEVYIRLLPQNMWAPSTASSFLLKDIADADRPTLAKINTGTTEEPGGKYPPSGVVVGILKRNWRDFVCTLQVDERTKDFRSVIGVPLDRRLPRVRIQTGQAPTLIKQRLLCRLRGWPPESKIPNAYYVKSLGPIGDPETETQAICVERGVFHPPFPPFLLKGLPEREGNSTGEKKKLKSGMRRLSRERYGWQVPDGEAKQRRDLRESHAGSIFSIDPLGCEDVDDALSARPLPDGGWEVGVHIADVTHFVPEGSPLDVEARERGTSVYLVDRRLDMLPSVLSADLCSLRGGTDRLAVSVLWTLAPKAKKGSKKAGKKHTDRGKKGLEVRDVWFGRTVIHNSAALSYQQAQEIVDNSIGELEKRGILHEIDGDPDLDLKIVKERLTVLRDCARRLILARKNAGALNLQSFVPEFDLEETPSPEQGAVSKRPTRVKAEAHDLEMHHTIAEFMIFANCEVASKIFQAPTISSNALLRHHPFPDQTKFHSLQTLAKNKSLTIQADSNKALQRSLDRAEARLKSSMSSSADTNWSSQILRAMATKAMSEAQYVAAGDFEKKDGRGGLYHYGLAADLYTHFTSPIRRYADIIVHRQLLRAVASRQNEAEECAKDNEGERLDLGRVRKMAKVCNVRNRNAKMAARDSQDLFLHIFLMAHGPVTTQAIIYGLKKNGFLCFLPHLQIKSSCLLLDASGELAGVEQTDGQGKLKGRVEIKGDSEVVVELDGKLGTQRLRLFDEVLVKVTAGDNPYRIPKPEVRLVLTAKLSVKRSADLPSQLSTFKSSQRMAVAQKRNPPPPDLNESPPLEDQTLYHILCSFEGEVDGRADGKARVRRSRYSREHVRSSIASRVSWAPREKAVFKNLVDM</sequence>
<dbReference type="InterPro" id="IPR012340">
    <property type="entry name" value="NA-bd_OB-fold"/>
</dbReference>
<dbReference type="InterPro" id="IPR022966">
    <property type="entry name" value="RNase_II/R_CS"/>
</dbReference>
<gene>
    <name evidence="7" type="ORF">LAMO00422_LOCUS20647</name>
</gene>
<dbReference type="PANTHER" id="PTHR23355">
    <property type="entry name" value="RIBONUCLEASE"/>
    <property type="match status" value="1"/>
</dbReference>
<dbReference type="SMART" id="SM00955">
    <property type="entry name" value="RNB"/>
    <property type="match status" value="1"/>
</dbReference>
<dbReference type="Pfam" id="PF00773">
    <property type="entry name" value="RNB"/>
    <property type="match status" value="1"/>
</dbReference>
<dbReference type="InterPro" id="IPR041505">
    <property type="entry name" value="Dis3_CSD2"/>
</dbReference>
<dbReference type="GO" id="GO:0003723">
    <property type="term" value="F:RNA binding"/>
    <property type="evidence" value="ECO:0007669"/>
    <property type="project" value="InterPro"/>
</dbReference>
<evidence type="ECO:0000256" key="5">
    <source>
        <dbReference type="SAM" id="MobiDB-lite"/>
    </source>
</evidence>
<dbReference type="PROSITE" id="PS01175">
    <property type="entry name" value="RIBONUCLEASE_II"/>
    <property type="match status" value="1"/>
</dbReference>
<evidence type="ECO:0000259" key="6">
    <source>
        <dbReference type="SMART" id="SM00955"/>
    </source>
</evidence>
<accession>A0A7S0H612</accession>
<evidence type="ECO:0000256" key="4">
    <source>
        <dbReference type="RuleBase" id="RU003901"/>
    </source>
</evidence>
<dbReference type="Gene3D" id="2.40.50.700">
    <property type="match status" value="1"/>
</dbReference>
<feature type="region of interest" description="Disordered" evidence="5">
    <location>
        <begin position="932"/>
        <end position="955"/>
    </location>
</feature>
<evidence type="ECO:0000256" key="3">
    <source>
        <dbReference type="ARBA" id="ARBA00022842"/>
    </source>
</evidence>
<comment type="similarity">
    <text evidence="4">Belongs to the RNR ribonuclease family.</text>
</comment>
<proteinExistence type="inferred from homology"/>
<reference evidence="7" key="1">
    <citation type="submission" date="2021-01" db="EMBL/GenBank/DDBJ databases">
        <authorList>
            <person name="Corre E."/>
            <person name="Pelletier E."/>
            <person name="Niang G."/>
            <person name="Scheremetjew M."/>
            <person name="Finn R."/>
            <person name="Kale V."/>
            <person name="Holt S."/>
            <person name="Cochrane G."/>
            <person name="Meng A."/>
            <person name="Brown T."/>
            <person name="Cohen L."/>
        </authorList>
    </citation>
    <scope>NUCLEOTIDE SEQUENCE</scope>
    <source>
        <strain evidence="7">CCMP2058</strain>
    </source>
</reference>
<dbReference type="AlphaFoldDB" id="A0A7S0H612"/>
<dbReference type="GO" id="GO:0006402">
    <property type="term" value="P:mRNA catabolic process"/>
    <property type="evidence" value="ECO:0007669"/>
    <property type="project" value="TreeGrafter"/>
</dbReference>
<dbReference type="PANTHER" id="PTHR23355:SF30">
    <property type="entry name" value="DIS3-LIKE EXONUCLEASE 1"/>
    <property type="match status" value="1"/>
</dbReference>
<organism evidence="7">
    <name type="scientific">Amorphochlora amoebiformis</name>
    <dbReference type="NCBI Taxonomy" id="1561963"/>
    <lineage>
        <taxon>Eukaryota</taxon>
        <taxon>Sar</taxon>
        <taxon>Rhizaria</taxon>
        <taxon>Cercozoa</taxon>
        <taxon>Chlorarachniophyceae</taxon>
        <taxon>Amorphochlora</taxon>
    </lineage>
</organism>